<accession>A0A6P4DVW3</accession>
<dbReference type="AlphaFoldDB" id="A0A6P4DVW3"/>
<dbReference type="FunFam" id="2.30.30.40:FF:000183">
    <property type="entry name" value="Epidermal growth factor receptor kinase substrate 8"/>
    <property type="match status" value="1"/>
</dbReference>
<dbReference type="OrthoDB" id="4680325at2759"/>
<dbReference type="Pfam" id="PF00018">
    <property type="entry name" value="SH3_1"/>
    <property type="match status" value="1"/>
</dbReference>
<dbReference type="SUPFAM" id="SSF50729">
    <property type="entry name" value="PH domain-like"/>
    <property type="match status" value="1"/>
</dbReference>
<dbReference type="InterPro" id="IPR036028">
    <property type="entry name" value="SH3-like_dom_sf"/>
</dbReference>
<feature type="region of interest" description="Disordered" evidence="7">
    <location>
        <begin position="517"/>
        <end position="547"/>
    </location>
</feature>
<feature type="compositionally biased region" description="Gly residues" evidence="7">
    <location>
        <begin position="43"/>
        <end position="59"/>
    </location>
</feature>
<evidence type="ECO:0000313" key="9">
    <source>
        <dbReference type="RefSeq" id="XP_016969755.1"/>
    </source>
</evidence>
<feature type="region of interest" description="Disordered" evidence="7">
    <location>
        <begin position="574"/>
        <end position="676"/>
    </location>
</feature>
<feature type="compositionally biased region" description="Polar residues" evidence="7">
    <location>
        <begin position="595"/>
        <end position="604"/>
    </location>
</feature>
<evidence type="ECO:0000259" key="8">
    <source>
        <dbReference type="PROSITE" id="PS50002"/>
    </source>
</evidence>
<feature type="compositionally biased region" description="Gly residues" evidence="7">
    <location>
        <begin position="610"/>
        <end position="624"/>
    </location>
</feature>
<keyword evidence="4" id="KW-0963">Cytoplasm</keyword>
<evidence type="ECO:0000256" key="7">
    <source>
        <dbReference type="SAM" id="MobiDB-lite"/>
    </source>
</evidence>
<keyword evidence="5" id="KW-0597">Phosphoprotein</keyword>
<dbReference type="Pfam" id="PF08416">
    <property type="entry name" value="PTB"/>
    <property type="match status" value="1"/>
</dbReference>
<dbReference type="CDD" id="cd01210">
    <property type="entry name" value="PTB_EPS8"/>
    <property type="match status" value="1"/>
</dbReference>
<feature type="compositionally biased region" description="Gly residues" evidence="7">
    <location>
        <begin position="648"/>
        <end position="657"/>
    </location>
</feature>
<comment type="subcellular location">
    <subcellularLocation>
        <location evidence="1">Cytoplasm</location>
    </subcellularLocation>
</comment>
<dbReference type="RefSeq" id="XP_016969755.2">
    <property type="nucleotide sequence ID" value="XM_017114266.2"/>
</dbReference>
<evidence type="ECO:0000256" key="1">
    <source>
        <dbReference type="ARBA" id="ARBA00004496"/>
    </source>
</evidence>
<feature type="compositionally biased region" description="Low complexity" evidence="7">
    <location>
        <begin position="230"/>
        <end position="245"/>
    </location>
</feature>
<comment type="similarity">
    <text evidence="2">Belongs to the EPS8 family.</text>
</comment>
<dbReference type="PROSITE" id="PS50002">
    <property type="entry name" value="SH3"/>
    <property type="match status" value="1"/>
</dbReference>
<gene>
    <name evidence="9" type="primary">LOC108037641</name>
</gene>
<feature type="region of interest" description="Disordered" evidence="7">
    <location>
        <begin position="750"/>
        <end position="808"/>
    </location>
</feature>
<dbReference type="RefSeq" id="XP_016969755.1">
    <property type="nucleotide sequence ID" value="XM_017114266.1"/>
</dbReference>
<dbReference type="Pfam" id="PF22975">
    <property type="entry name" value="EPS8_2nd"/>
    <property type="match status" value="1"/>
</dbReference>
<feature type="domain" description="SH3" evidence="8">
    <location>
        <begin position="690"/>
        <end position="749"/>
    </location>
</feature>
<name>A0A6P4DVW3_DRORH</name>
<feature type="compositionally biased region" description="Basic residues" evidence="7">
    <location>
        <begin position="1"/>
        <end position="15"/>
    </location>
</feature>
<dbReference type="PANTHER" id="PTHR12287:SF23">
    <property type="entry name" value="AROUSER, ISOFORM A-RELATED"/>
    <property type="match status" value="1"/>
</dbReference>
<feature type="region of interest" description="Disordered" evidence="7">
    <location>
        <begin position="305"/>
        <end position="334"/>
    </location>
</feature>
<dbReference type="CDD" id="cd11764">
    <property type="entry name" value="SH3_Eps8"/>
    <property type="match status" value="1"/>
</dbReference>
<feature type="region of interest" description="Disordered" evidence="7">
    <location>
        <begin position="363"/>
        <end position="387"/>
    </location>
</feature>
<dbReference type="GO" id="GO:0005886">
    <property type="term" value="C:plasma membrane"/>
    <property type="evidence" value="ECO:0007669"/>
    <property type="project" value="TreeGrafter"/>
</dbReference>
<dbReference type="InterPro" id="IPR035462">
    <property type="entry name" value="Eps8_SH3"/>
</dbReference>
<dbReference type="InterPro" id="IPR011993">
    <property type="entry name" value="PH-like_dom_sf"/>
</dbReference>
<dbReference type="InterPro" id="IPR001452">
    <property type="entry name" value="SH3_domain"/>
</dbReference>
<dbReference type="SUPFAM" id="SSF50044">
    <property type="entry name" value="SH3-domain"/>
    <property type="match status" value="1"/>
</dbReference>
<evidence type="ECO:0000256" key="3">
    <source>
        <dbReference type="ARBA" id="ARBA00022443"/>
    </source>
</evidence>
<evidence type="ECO:0000256" key="4">
    <source>
        <dbReference type="ARBA" id="ARBA00022490"/>
    </source>
</evidence>
<dbReference type="GO" id="GO:0007266">
    <property type="term" value="P:Rho protein signal transduction"/>
    <property type="evidence" value="ECO:0007669"/>
    <property type="project" value="TreeGrafter"/>
</dbReference>
<protein>
    <submittedName>
        <fullName evidence="9">Epidermal growth factor receptor kinase substrate 8-like protein 2 isoform X1</fullName>
    </submittedName>
</protein>
<dbReference type="GO" id="GO:0003779">
    <property type="term" value="F:actin binding"/>
    <property type="evidence" value="ECO:0007669"/>
    <property type="project" value="TreeGrafter"/>
</dbReference>
<dbReference type="InterPro" id="IPR013625">
    <property type="entry name" value="PTB"/>
</dbReference>
<feature type="compositionally biased region" description="Basic and acidic residues" evidence="7">
    <location>
        <begin position="61"/>
        <end position="78"/>
    </location>
</feature>
<feature type="compositionally biased region" description="Basic and acidic residues" evidence="7">
    <location>
        <begin position="574"/>
        <end position="589"/>
    </location>
</feature>
<keyword evidence="3 6" id="KW-0728">SH3 domain</keyword>
<feature type="compositionally biased region" description="Basic and acidic residues" evidence="7">
    <location>
        <begin position="246"/>
        <end position="276"/>
    </location>
</feature>
<dbReference type="FunFam" id="2.30.29.30:FF:000289">
    <property type="entry name" value="Epidermal growth factor receptor kinase substrate 8"/>
    <property type="match status" value="1"/>
</dbReference>
<feature type="compositionally biased region" description="Basic and acidic residues" evidence="7">
    <location>
        <begin position="322"/>
        <end position="334"/>
    </location>
</feature>
<evidence type="ECO:0000256" key="2">
    <source>
        <dbReference type="ARBA" id="ARBA00006197"/>
    </source>
</evidence>
<proteinExistence type="inferred from homology"/>
<feature type="compositionally biased region" description="Polar residues" evidence="7">
    <location>
        <begin position="210"/>
        <end position="221"/>
    </location>
</feature>
<feature type="compositionally biased region" description="Basic and acidic residues" evidence="7">
    <location>
        <begin position="786"/>
        <end position="808"/>
    </location>
</feature>
<reference evidence="9" key="1">
    <citation type="submission" date="2025-08" db="UniProtKB">
        <authorList>
            <consortium name="RefSeq"/>
        </authorList>
    </citation>
    <scope>IDENTIFICATION</scope>
</reference>
<dbReference type="Gene3D" id="2.30.29.30">
    <property type="entry name" value="Pleckstrin-homology domain (PH domain)/Phosphotyrosine-binding domain (PTB)"/>
    <property type="match status" value="1"/>
</dbReference>
<dbReference type="SMART" id="SM00326">
    <property type="entry name" value="SH3"/>
    <property type="match status" value="1"/>
</dbReference>
<organism evidence="9">
    <name type="scientific">Drosophila rhopaloa</name>
    <name type="common">Fruit fly</name>
    <dbReference type="NCBI Taxonomy" id="1041015"/>
    <lineage>
        <taxon>Eukaryota</taxon>
        <taxon>Metazoa</taxon>
        <taxon>Ecdysozoa</taxon>
        <taxon>Arthropoda</taxon>
        <taxon>Hexapoda</taxon>
        <taxon>Insecta</taxon>
        <taxon>Pterygota</taxon>
        <taxon>Neoptera</taxon>
        <taxon>Endopterygota</taxon>
        <taxon>Diptera</taxon>
        <taxon>Brachycera</taxon>
        <taxon>Muscomorpha</taxon>
        <taxon>Ephydroidea</taxon>
        <taxon>Drosophilidae</taxon>
        <taxon>Drosophila</taxon>
        <taxon>Sophophora</taxon>
    </lineage>
</organism>
<dbReference type="GO" id="GO:0035023">
    <property type="term" value="P:regulation of Rho protein signal transduction"/>
    <property type="evidence" value="ECO:0007669"/>
    <property type="project" value="TreeGrafter"/>
</dbReference>
<sequence length="808" mass="88574">MFNRLSKRLSFRRGTKPVTGLEGTMVNHHSNGGGSAGNSSGSLRGGGAHGGGGGGGGDYSGDDRSGGGEERERLESDLHDKPTYLLEHLATFTVNKESGIVYPADGMRRLLQLEKTTGIWSQKMQLCLDYQWVLIMDYETGNIIERFPASLVQEPTAFTSNDAMELYNNILVFIVSGGGGSRSEMHIFQSQSVSAVHLVEDLKQLRSGKMITQQRGATPTQSGGGGGGASSMAMMMSKTSSSSSHSRVEMHQHREQRTERERERERERDRDRERESHHHMHQRSSVEQYGMRAGVGVSGEDVAHISGETDSEHGGIGGGGAAERDETSSTSSEKYERDVAVLNHCFDDIEKFIARLQHAAAASRELERRRRNRKSKKRDPGEGLLTLRTRPPHEKEFVDIFAKFKLSFNLLAKLKAHIHDPNAPELVHFLFTPLALIVEASSDTYYESQLPARVVNPLLTREAINLLINCVTSKETELWRSLGDAWVIPRDQWKDDVGSYHPVFLDGWSPDYLINDELEPPPNSPPAHVSKRRLEVQTGSALNGRGGVGYDDYDSGNGMNMAMGIEKYTIHHGNDGLRERERERDRDRAGAISASDFNTRSELSFDSIEGRGGAAGHGHGHGPGGPGPTLSAITAGLQNLHTRESRSGGNGYGGAGPGPSSELSGGGRGGAPNVSDDQMLESWLEDLQGAGAKIVLVTYPRTANNDKELSVMRGEYLEILDDTRKWWKARNMRGQVAHVPHTIVTPFNFGDGDGAQFYGQQQQPQAGPPGSGNKLRPGDNPGMEQRSPDPTDMMRSKHLGKKGEFRYF</sequence>
<dbReference type="InterPro" id="IPR055093">
    <property type="entry name" value="EPS8_2nd"/>
</dbReference>
<feature type="region of interest" description="Disordered" evidence="7">
    <location>
        <begin position="209"/>
        <end position="290"/>
    </location>
</feature>
<dbReference type="InterPro" id="IPR033928">
    <property type="entry name" value="EPS8_PTB"/>
</dbReference>
<feature type="compositionally biased region" description="Low complexity" evidence="7">
    <location>
        <begin position="754"/>
        <end position="765"/>
    </location>
</feature>
<feature type="region of interest" description="Disordered" evidence="7">
    <location>
        <begin position="1"/>
        <end position="78"/>
    </location>
</feature>
<dbReference type="PANTHER" id="PTHR12287">
    <property type="entry name" value="EPIDERMAL GROWTH FACTOR RECEPTOR KINASE SUBSTRATE EPS8-RELATED PROTEIN"/>
    <property type="match status" value="1"/>
</dbReference>
<dbReference type="GeneID" id="108037641"/>
<evidence type="ECO:0000256" key="6">
    <source>
        <dbReference type="PROSITE-ProRule" id="PRU00192"/>
    </source>
</evidence>
<dbReference type="InterPro" id="IPR039801">
    <property type="entry name" value="EPS8-like"/>
</dbReference>
<dbReference type="GO" id="GO:0005737">
    <property type="term" value="C:cytoplasm"/>
    <property type="evidence" value="ECO:0007669"/>
    <property type="project" value="UniProtKB-SubCell"/>
</dbReference>
<dbReference type="Gene3D" id="2.30.30.40">
    <property type="entry name" value="SH3 Domains"/>
    <property type="match status" value="1"/>
</dbReference>
<evidence type="ECO:0000256" key="5">
    <source>
        <dbReference type="ARBA" id="ARBA00022553"/>
    </source>
</evidence>